<dbReference type="InterPro" id="IPR041535">
    <property type="entry name" value="VbhA"/>
</dbReference>
<dbReference type="RefSeq" id="WP_306041774.1">
    <property type="nucleotide sequence ID" value="NZ_CP132309.1"/>
</dbReference>
<dbReference type="CDD" id="cd11586">
    <property type="entry name" value="VbhA_like"/>
    <property type="match status" value="1"/>
</dbReference>
<evidence type="ECO:0000256" key="1">
    <source>
        <dbReference type="SAM" id="MobiDB-lite"/>
    </source>
</evidence>
<keyword evidence="4" id="KW-1185">Reference proteome</keyword>
<proteinExistence type="predicted"/>
<dbReference type="EMBL" id="CP132309">
    <property type="protein sequence ID" value="WLS01353.1"/>
    <property type="molecule type" value="Genomic_DNA"/>
</dbReference>
<evidence type="ECO:0000259" key="2">
    <source>
        <dbReference type="Pfam" id="PF18495"/>
    </source>
</evidence>
<accession>A0AA50CVM5</accession>
<geneLocation type="plasmid" evidence="3 4">
    <name>unnamed7</name>
</geneLocation>
<dbReference type="Gene3D" id="1.10.8.1050">
    <property type="entry name" value="Antitoxin VbhA-like"/>
    <property type="match status" value="1"/>
</dbReference>
<organism evidence="3 4">
    <name type="scientific">Shinella sumterensis</name>
    <dbReference type="NCBI Taxonomy" id="1967501"/>
    <lineage>
        <taxon>Bacteria</taxon>
        <taxon>Pseudomonadati</taxon>
        <taxon>Pseudomonadota</taxon>
        <taxon>Alphaproteobacteria</taxon>
        <taxon>Hyphomicrobiales</taxon>
        <taxon>Rhizobiaceae</taxon>
        <taxon>Shinella</taxon>
    </lineage>
</organism>
<dbReference type="InterPro" id="IPR033788">
    <property type="entry name" value="VbhA-like"/>
</dbReference>
<dbReference type="InterPro" id="IPR043038">
    <property type="entry name" value="VbhA_sf"/>
</dbReference>
<feature type="domain" description="Antitoxin VbhA" evidence="2">
    <location>
        <begin position="23"/>
        <end position="63"/>
    </location>
</feature>
<dbReference type="Proteomes" id="UP001234585">
    <property type="component" value="Plasmid unnamed7"/>
</dbReference>
<feature type="region of interest" description="Disordered" evidence="1">
    <location>
        <begin position="1"/>
        <end position="21"/>
    </location>
</feature>
<reference evidence="3 4" key="1">
    <citation type="submission" date="2023-08" db="EMBL/GenBank/DDBJ databases">
        <title>Pathogen: clinical or host-associated sample.</title>
        <authorList>
            <person name="Hergert J."/>
            <person name="Casey R."/>
            <person name="Wagner J."/>
            <person name="Young E.L."/>
            <person name="Oakeson K.F."/>
        </authorList>
    </citation>
    <scope>NUCLEOTIDE SEQUENCE [LARGE SCALE GENOMIC DNA]</scope>
    <source>
        <strain evidence="3 4">1760953</strain>
        <plasmid evidence="3 4">unnamed7</plasmid>
    </source>
</reference>
<keyword evidence="3" id="KW-0614">Plasmid</keyword>
<dbReference type="Pfam" id="PF18495">
    <property type="entry name" value="VbhA"/>
    <property type="match status" value="1"/>
</dbReference>
<gene>
    <name evidence="3" type="ORF">Q9313_28565</name>
</gene>
<sequence>MNRVSVQKANEGATISAEEQERRRKMVRSAFRSNAMEGLRPNAACQPVFDAYVSGEIELAAMLPKIKAILATR</sequence>
<name>A0AA50CVM5_9HYPH</name>
<protein>
    <submittedName>
        <fullName evidence="3">Antitoxin VbhA family protein</fullName>
    </submittedName>
</protein>
<evidence type="ECO:0000313" key="4">
    <source>
        <dbReference type="Proteomes" id="UP001234585"/>
    </source>
</evidence>
<evidence type="ECO:0000313" key="3">
    <source>
        <dbReference type="EMBL" id="WLS01353.1"/>
    </source>
</evidence>
<dbReference type="AlphaFoldDB" id="A0AA50CVM5"/>